<dbReference type="EMBL" id="BAAAXF010000035">
    <property type="protein sequence ID" value="GAA3497557.1"/>
    <property type="molecule type" value="Genomic_DNA"/>
</dbReference>
<evidence type="ECO:0000313" key="3">
    <source>
        <dbReference type="Proteomes" id="UP001501455"/>
    </source>
</evidence>
<protein>
    <submittedName>
        <fullName evidence="2">Uncharacterized protein</fullName>
    </submittedName>
</protein>
<feature type="compositionally biased region" description="Polar residues" evidence="1">
    <location>
        <begin position="59"/>
        <end position="75"/>
    </location>
</feature>
<sequence length="125" mass="13124">MPPYLRLVVPSACLNASKITRILLAAMPMPVSLTEKAIRSASGSVSEPASSSCSRMACGTSSRAGRMTSSTEPESVNFTALDSRLRSTWSSRCSSVCRVAGSSGDTRTDRSRPFSAVSGRKVAST</sequence>
<comment type="caution">
    <text evidence="2">The sequence shown here is derived from an EMBL/GenBank/DDBJ whole genome shotgun (WGS) entry which is preliminary data.</text>
</comment>
<dbReference type="Proteomes" id="UP001501455">
    <property type="component" value="Unassembled WGS sequence"/>
</dbReference>
<feature type="compositionally biased region" description="Low complexity" evidence="1">
    <location>
        <begin position="44"/>
        <end position="54"/>
    </location>
</feature>
<feature type="region of interest" description="Disordered" evidence="1">
    <location>
        <begin position="98"/>
        <end position="125"/>
    </location>
</feature>
<gene>
    <name evidence="2" type="ORF">GCM10019016_046600</name>
</gene>
<evidence type="ECO:0000313" key="2">
    <source>
        <dbReference type="EMBL" id="GAA3497557.1"/>
    </source>
</evidence>
<reference evidence="3" key="1">
    <citation type="journal article" date="2019" name="Int. J. Syst. Evol. Microbiol.">
        <title>The Global Catalogue of Microorganisms (GCM) 10K type strain sequencing project: providing services to taxonomists for standard genome sequencing and annotation.</title>
        <authorList>
            <consortium name="The Broad Institute Genomics Platform"/>
            <consortium name="The Broad Institute Genome Sequencing Center for Infectious Disease"/>
            <person name="Wu L."/>
            <person name="Ma J."/>
        </authorList>
    </citation>
    <scope>NUCLEOTIDE SEQUENCE [LARGE SCALE GENOMIC DNA]</scope>
    <source>
        <strain evidence="3">JCM 4816</strain>
    </source>
</reference>
<feature type="region of interest" description="Disordered" evidence="1">
    <location>
        <begin position="44"/>
        <end position="75"/>
    </location>
</feature>
<name>A0ABP6TQG7_9ACTN</name>
<keyword evidence="3" id="KW-1185">Reference proteome</keyword>
<evidence type="ECO:0000256" key="1">
    <source>
        <dbReference type="SAM" id="MobiDB-lite"/>
    </source>
</evidence>
<accession>A0ABP6TQG7</accession>
<organism evidence="2 3">
    <name type="scientific">Streptomyces prasinosporus</name>
    <dbReference type="NCBI Taxonomy" id="68256"/>
    <lineage>
        <taxon>Bacteria</taxon>
        <taxon>Bacillati</taxon>
        <taxon>Actinomycetota</taxon>
        <taxon>Actinomycetes</taxon>
        <taxon>Kitasatosporales</taxon>
        <taxon>Streptomycetaceae</taxon>
        <taxon>Streptomyces</taxon>
        <taxon>Streptomyces albogriseolus group</taxon>
    </lineage>
</organism>
<proteinExistence type="predicted"/>